<feature type="signal peptide" evidence="2">
    <location>
        <begin position="1"/>
        <end position="26"/>
    </location>
</feature>
<feature type="chain" id="PRO_5040745570" evidence="2">
    <location>
        <begin position="27"/>
        <end position="426"/>
    </location>
</feature>
<accession>A0A9X2HD28</accession>
<dbReference type="EMBL" id="JAMLDX010000001">
    <property type="protein sequence ID" value="MCP3728881.1"/>
    <property type="molecule type" value="Genomic_DNA"/>
</dbReference>
<feature type="compositionally biased region" description="Low complexity" evidence="1">
    <location>
        <begin position="417"/>
        <end position="426"/>
    </location>
</feature>
<evidence type="ECO:0000256" key="2">
    <source>
        <dbReference type="SAM" id="SignalP"/>
    </source>
</evidence>
<sequence length="426" mass="44396">MFARFSPWSTATAAVALLATAGFAVAQAAKDAPKNGPKAESGREAGDSSGSFEVGGVDVDVRGKDAESARLGGWRLAQRKAWPMLAQRLTGESSTLSDSALDAMVTGIIVEREQIGPNRYVARLGVLFDRGKAASILGVAGQMMRSPPMLLVPVQVSGGAHRVFEGSNAFAEGWGRFRTGNSAIDYVRPAGTGPDRLLMNAGQIARPGRGWWRAIIDQYGAADVLAPTVELRRSYPGGPIVGVFTARHGPDNRQIAQFVLRVNDGNALGALIDAGIQRIDKVYQDALRAGILKTDSLLATEPPKPEVPVEEEGTEEVLDTTDTPQVTTGAAFTIQFETPSVAAVNNGESALRAVPGVSSATTTSLALGGVSLMRVTYDGSQAALRAALEARGWQVQEGAGVLRIRRGGGSPAPAPAPAEAGNSSDG</sequence>
<evidence type="ECO:0000313" key="4">
    <source>
        <dbReference type="Proteomes" id="UP001139451"/>
    </source>
</evidence>
<dbReference type="RefSeq" id="WP_254290817.1">
    <property type="nucleotide sequence ID" value="NZ_JAMLDX010000001.1"/>
</dbReference>
<feature type="region of interest" description="Disordered" evidence="1">
    <location>
        <begin position="299"/>
        <end position="321"/>
    </location>
</feature>
<dbReference type="AlphaFoldDB" id="A0A9X2HD28"/>
<proteinExistence type="predicted"/>
<evidence type="ECO:0000256" key="1">
    <source>
        <dbReference type="SAM" id="MobiDB-lite"/>
    </source>
</evidence>
<feature type="compositionally biased region" description="Acidic residues" evidence="1">
    <location>
        <begin position="308"/>
        <end position="319"/>
    </location>
</feature>
<keyword evidence="2" id="KW-0732">Signal</keyword>
<dbReference type="Proteomes" id="UP001139451">
    <property type="component" value="Unassembled WGS sequence"/>
</dbReference>
<name>A0A9X2HD28_9SPHN</name>
<feature type="region of interest" description="Disordered" evidence="1">
    <location>
        <begin position="404"/>
        <end position="426"/>
    </location>
</feature>
<reference evidence="3" key="1">
    <citation type="submission" date="2022-05" db="EMBL/GenBank/DDBJ databases">
        <title>Sphingomonas sp. strain MG17 Genome sequencing and assembly.</title>
        <authorList>
            <person name="Kim I."/>
        </authorList>
    </citation>
    <scope>NUCLEOTIDE SEQUENCE</scope>
    <source>
        <strain evidence="3">MG17</strain>
    </source>
</reference>
<keyword evidence="4" id="KW-1185">Reference proteome</keyword>
<feature type="region of interest" description="Disordered" evidence="1">
    <location>
        <begin position="30"/>
        <end position="56"/>
    </location>
</feature>
<gene>
    <name evidence="3" type="ORF">M9978_00415</name>
</gene>
<protein>
    <submittedName>
        <fullName evidence="3">Heavy-metal-associated domain-containing protein</fullName>
    </submittedName>
</protein>
<comment type="caution">
    <text evidence="3">The sequence shown here is derived from an EMBL/GenBank/DDBJ whole genome shotgun (WGS) entry which is preliminary data.</text>
</comment>
<organism evidence="3 4">
    <name type="scientific">Sphingomonas tagetis</name>
    <dbReference type="NCBI Taxonomy" id="2949092"/>
    <lineage>
        <taxon>Bacteria</taxon>
        <taxon>Pseudomonadati</taxon>
        <taxon>Pseudomonadota</taxon>
        <taxon>Alphaproteobacteria</taxon>
        <taxon>Sphingomonadales</taxon>
        <taxon>Sphingomonadaceae</taxon>
        <taxon>Sphingomonas</taxon>
    </lineage>
</organism>
<evidence type="ECO:0000313" key="3">
    <source>
        <dbReference type="EMBL" id="MCP3728881.1"/>
    </source>
</evidence>